<gene>
    <name evidence="2" type="ORF">A1O1_04180</name>
</gene>
<dbReference type="Proteomes" id="UP000019484">
    <property type="component" value="Unassembled WGS sequence"/>
</dbReference>
<evidence type="ECO:0000256" key="1">
    <source>
        <dbReference type="SAM" id="MobiDB-lite"/>
    </source>
</evidence>
<organism evidence="2 3">
    <name type="scientific">Capronia coronata CBS 617.96</name>
    <dbReference type="NCBI Taxonomy" id="1182541"/>
    <lineage>
        <taxon>Eukaryota</taxon>
        <taxon>Fungi</taxon>
        <taxon>Dikarya</taxon>
        <taxon>Ascomycota</taxon>
        <taxon>Pezizomycotina</taxon>
        <taxon>Eurotiomycetes</taxon>
        <taxon>Chaetothyriomycetidae</taxon>
        <taxon>Chaetothyriales</taxon>
        <taxon>Herpotrichiellaceae</taxon>
        <taxon>Capronia</taxon>
    </lineage>
</organism>
<feature type="region of interest" description="Disordered" evidence="1">
    <location>
        <begin position="70"/>
        <end position="175"/>
    </location>
</feature>
<sequence>MPPKRRTRIIPNDASTRLEEATRSDRTRPERQTARSGGFLFVASTGQKRQPSDQRQLRTLRAHVMQNYLDRTHSKQRQLPAEEADEDDEIDHPLTGRQRPGGHDRSTSMTEGQKMRFRLKPDGLEQRYPLNQRKGSQRATKQQQQQPEQFESTSSTSMSTSSRAPQHGQKKMDDVTQQEFIPGLPLTWLGSQRIDPFGVLPVRFGTKEEASIINFRRMERYPWCPINGQSSWSGFAMSDQLVFHATLFSWGMHFRARAGAVSPPDPEEEMQVMQHKLAAVKLINDRLSDLEQAASDETIAAVAALANIALVVDSFSEARKHMQGLDAIVRMRGGLSSLGESGVQQHLQRLISWNDLIYSEVFDETLRFPPIKVWDEAWGSFQHPRLLGSLPGLSPQELRKARVAHHPDVVDLLENIRELCWAEQVTPLSRTDEPSRMRRGDMFLRIERRLRLIAQEDEYTRAHQQDDGHWDARVWRAVALAALVYTHHNLRGNPSKYRHFGVLTIRLHDVLLAMDEGLSEFEFAPAMLIWMLHTGVTLSRRASVHGSFVSMLERACRRFGLLDRERFRWTLAGFLWTGEADERRCLASWQEVEQVQTSMQVR</sequence>
<dbReference type="OrthoDB" id="4158087at2759"/>
<dbReference type="EMBL" id="AMWN01000003">
    <property type="protein sequence ID" value="EXJ91073.1"/>
    <property type="molecule type" value="Genomic_DNA"/>
</dbReference>
<dbReference type="InterPro" id="IPR021858">
    <property type="entry name" value="Fun_TF"/>
</dbReference>
<dbReference type="eggNOG" id="ENOG502SVVP">
    <property type="taxonomic scope" value="Eukaryota"/>
</dbReference>
<keyword evidence="3" id="KW-1185">Reference proteome</keyword>
<dbReference type="Pfam" id="PF11951">
    <property type="entry name" value="Fungal_trans_2"/>
    <property type="match status" value="1"/>
</dbReference>
<feature type="region of interest" description="Disordered" evidence="1">
    <location>
        <begin position="1"/>
        <end position="55"/>
    </location>
</feature>
<dbReference type="GeneID" id="19159066"/>
<comment type="caution">
    <text evidence="2">The sequence shown here is derived from an EMBL/GenBank/DDBJ whole genome shotgun (WGS) entry which is preliminary data.</text>
</comment>
<dbReference type="RefSeq" id="XP_007723267.1">
    <property type="nucleotide sequence ID" value="XM_007725077.1"/>
</dbReference>
<proteinExistence type="predicted"/>
<reference evidence="2 3" key="1">
    <citation type="submission" date="2013-03" db="EMBL/GenBank/DDBJ databases">
        <title>The Genome Sequence of Capronia coronata CBS 617.96.</title>
        <authorList>
            <consortium name="The Broad Institute Genomics Platform"/>
            <person name="Cuomo C."/>
            <person name="de Hoog S."/>
            <person name="Gorbushina A."/>
            <person name="Walker B."/>
            <person name="Young S.K."/>
            <person name="Zeng Q."/>
            <person name="Gargeya S."/>
            <person name="Fitzgerald M."/>
            <person name="Haas B."/>
            <person name="Abouelleil A."/>
            <person name="Allen A.W."/>
            <person name="Alvarado L."/>
            <person name="Arachchi H.M."/>
            <person name="Berlin A.M."/>
            <person name="Chapman S.B."/>
            <person name="Gainer-Dewar J."/>
            <person name="Goldberg J."/>
            <person name="Griggs A."/>
            <person name="Gujja S."/>
            <person name="Hansen M."/>
            <person name="Howarth C."/>
            <person name="Imamovic A."/>
            <person name="Ireland A."/>
            <person name="Larimer J."/>
            <person name="McCowan C."/>
            <person name="Murphy C."/>
            <person name="Pearson M."/>
            <person name="Poon T.W."/>
            <person name="Priest M."/>
            <person name="Roberts A."/>
            <person name="Saif S."/>
            <person name="Shea T."/>
            <person name="Sisk P."/>
            <person name="Sykes S."/>
            <person name="Wortman J."/>
            <person name="Nusbaum C."/>
            <person name="Birren B."/>
        </authorList>
    </citation>
    <scope>NUCLEOTIDE SEQUENCE [LARGE SCALE GENOMIC DNA]</scope>
    <source>
        <strain evidence="2 3">CBS 617.96</strain>
    </source>
</reference>
<feature type="compositionally biased region" description="Basic and acidic residues" evidence="1">
    <location>
        <begin position="16"/>
        <end position="33"/>
    </location>
</feature>
<feature type="compositionally biased region" description="Low complexity" evidence="1">
    <location>
        <begin position="137"/>
        <end position="162"/>
    </location>
</feature>
<name>W9YEV1_9EURO</name>
<dbReference type="AlphaFoldDB" id="W9YEV1"/>
<dbReference type="PANTHER" id="PTHR37540">
    <property type="entry name" value="TRANSCRIPTION FACTOR (ACR-2), PUTATIVE-RELATED-RELATED"/>
    <property type="match status" value="1"/>
</dbReference>
<accession>W9YEV1</accession>
<dbReference type="HOGENOM" id="CLU_460790_0_0_1"/>
<evidence type="ECO:0000313" key="2">
    <source>
        <dbReference type="EMBL" id="EXJ91073.1"/>
    </source>
</evidence>
<protein>
    <submittedName>
        <fullName evidence="2">Uncharacterized protein</fullName>
    </submittedName>
</protein>
<dbReference type="STRING" id="1182541.W9YEV1"/>
<evidence type="ECO:0000313" key="3">
    <source>
        <dbReference type="Proteomes" id="UP000019484"/>
    </source>
</evidence>
<dbReference type="PANTHER" id="PTHR37540:SF5">
    <property type="entry name" value="TRANSCRIPTION FACTOR DOMAIN-CONTAINING PROTEIN"/>
    <property type="match status" value="1"/>
</dbReference>